<evidence type="ECO:0000256" key="1">
    <source>
        <dbReference type="SAM" id="Phobius"/>
    </source>
</evidence>
<keyword evidence="1" id="KW-1133">Transmembrane helix</keyword>
<dbReference type="EMBL" id="KK114398">
    <property type="protein sequence ID" value="KFM62350.1"/>
    <property type="molecule type" value="Genomic_DNA"/>
</dbReference>
<feature type="non-terminal residue" evidence="2">
    <location>
        <position position="64"/>
    </location>
</feature>
<keyword evidence="1" id="KW-0812">Transmembrane</keyword>
<keyword evidence="3" id="KW-1185">Reference proteome</keyword>
<protein>
    <submittedName>
        <fullName evidence="2">Uncharacterized protein</fullName>
    </submittedName>
</protein>
<reference evidence="2 3" key="1">
    <citation type="submission" date="2013-11" db="EMBL/GenBank/DDBJ databases">
        <title>Genome sequencing of Stegodyphus mimosarum.</title>
        <authorList>
            <person name="Bechsgaard J."/>
        </authorList>
    </citation>
    <scope>NUCLEOTIDE SEQUENCE [LARGE SCALE GENOMIC DNA]</scope>
</reference>
<gene>
    <name evidence="2" type="ORF">X975_12307</name>
</gene>
<keyword evidence="1" id="KW-0472">Membrane</keyword>
<evidence type="ECO:0000313" key="3">
    <source>
        <dbReference type="Proteomes" id="UP000054359"/>
    </source>
</evidence>
<name>A0A087TB61_STEMI</name>
<evidence type="ECO:0000313" key="2">
    <source>
        <dbReference type="EMBL" id="KFM62350.1"/>
    </source>
</evidence>
<accession>A0A087TB61</accession>
<feature type="transmembrane region" description="Helical" evidence="1">
    <location>
        <begin position="16"/>
        <end position="36"/>
    </location>
</feature>
<dbReference type="OrthoDB" id="10441316at2759"/>
<dbReference type="Proteomes" id="UP000054359">
    <property type="component" value="Unassembled WGS sequence"/>
</dbReference>
<organism evidence="2 3">
    <name type="scientific">Stegodyphus mimosarum</name>
    <name type="common">African social velvet spider</name>
    <dbReference type="NCBI Taxonomy" id="407821"/>
    <lineage>
        <taxon>Eukaryota</taxon>
        <taxon>Metazoa</taxon>
        <taxon>Ecdysozoa</taxon>
        <taxon>Arthropoda</taxon>
        <taxon>Chelicerata</taxon>
        <taxon>Arachnida</taxon>
        <taxon>Araneae</taxon>
        <taxon>Araneomorphae</taxon>
        <taxon>Entelegynae</taxon>
        <taxon>Eresoidea</taxon>
        <taxon>Eresidae</taxon>
        <taxon>Stegodyphus</taxon>
    </lineage>
</organism>
<dbReference type="AlphaFoldDB" id="A0A087TB61"/>
<sequence length="64" mass="7869">MAQRVHWVGRQKMHAFYYYLIQAQICYWLITHFWLLHSIIASIRWNTDADYVIAEERELVENAR</sequence>
<proteinExistence type="predicted"/>